<dbReference type="Gene3D" id="3.80.10.10">
    <property type="entry name" value="Ribonuclease Inhibitor"/>
    <property type="match status" value="1"/>
</dbReference>
<dbReference type="Gene3D" id="3.40.50.300">
    <property type="entry name" value="P-loop containing nucleotide triphosphate hydrolases"/>
    <property type="match status" value="1"/>
</dbReference>
<evidence type="ECO:0000313" key="6">
    <source>
        <dbReference type="EMBL" id="KAF3951630.1"/>
    </source>
</evidence>
<comment type="similarity">
    <text evidence="1">Belongs to the disease resistance NB-LRR family.</text>
</comment>
<feature type="chain" id="PRO_5035287333" description="RPW8 domain-containing protein" evidence="4">
    <location>
        <begin position="21"/>
        <end position="806"/>
    </location>
</feature>
<organism evidence="6 7">
    <name type="scientific">Castanea mollissima</name>
    <name type="common">Chinese chestnut</name>
    <dbReference type="NCBI Taxonomy" id="60419"/>
    <lineage>
        <taxon>Eukaryota</taxon>
        <taxon>Viridiplantae</taxon>
        <taxon>Streptophyta</taxon>
        <taxon>Embryophyta</taxon>
        <taxon>Tracheophyta</taxon>
        <taxon>Spermatophyta</taxon>
        <taxon>Magnoliopsida</taxon>
        <taxon>eudicotyledons</taxon>
        <taxon>Gunneridae</taxon>
        <taxon>Pentapetalae</taxon>
        <taxon>rosids</taxon>
        <taxon>fabids</taxon>
        <taxon>Fagales</taxon>
        <taxon>Fagaceae</taxon>
        <taxon>Castanea</taxon>
    </lineage>
</organism>
<keyword evidence="3" id="KW-0611">Plant defense</keyword>
<dbReference type="Pfam" id="PF00931">
    <property type="entry name" value="NB-ARC"/>
    <property type="match status" value="1"/>
</dbReference>
<dbReference type="InterPro" id="IPR008808">
    <property type="entry name" value="Powdery_mildew-R_dom"/>
</dbReference>
<reference evidence="6" key="1">
    <citation type="submission" date="2020-03" db="EMBL/GenBank/DDBJ databases">
        <title>Castanea mollissima Vanexum genome sequencing.</title>
        <authorList>
            <person name="Staton M."/>
        </authorList>
    </citation>
    <scope>NUCLEOTIDE SEQUENCE</scope>
    <source>
        <tissue evidence="6">Leaf</tissue>
    </source>
</reference>
<dbReference type="InterPro" id="IPR042197">
    <property type="entry name" value="Apaf_helical"/>
</dbReference>
<dbReference type="PANTHER" id="PTHR36766:SF3">
    <property type="entry name" value="RPW8 DOMAIN-CONTAINING PROTEIN"/>
    <property type="match status" value="1"/>
</dbReference>
<dbReference type="Proteomes" id="UP000737018">
    <property type="component" value="Unassembled WGS sequence"/>
</dbReference>
<dbReference type="PANTHER" id="PTHR36766">
    <property type="entry name" value="PLANT BROAD-SPECTRUM MILDEW RESISTANCE PROTEIN RPW8"/>
    <property type="match status" value="1"/>
</dbReference>
<dbReference type="PROSITE" id="PS51153">
    <property type="entry name" value="RPW8"/>
    <property type="match status" value="1"/>
</dbReference>
<evidence type="ECO:0000259" key="5">
    <source>
        <dbReference type="PROSITE" id="PS51153"/>
    </source>
</evidence>
<proteinExistence type="inferred from homology"/>
<dbReference type="InterPro" id="IPR036388">
    <property type="entry name" value="WH-like_DNA-bd_sf"/>
</dbReference>
<sequence>MALAFVGGALLGALFGEAFAELRDAVKHFRNKGRKFNSTLEKLESNLENLEPVVKVIKQLSEELDGRKDEIQRLIDQMKKAGECIRECLKIKRWQRPFKTKYGGELNKLNEAIESFCKVDMQVHIRRDVLELKKIWFEKKAVGAGVLCSVPPPPKFIVGLDVPLKELKTMLLKEGKEESLLLVTAPGGCGKTTLVIKLSQDKDIEGKFGKNIFFVVISTNPDLKHIVQKLFHHVGLMPHFQSDEDAVNHLQQLPKQIGSNPILLILDDVWPGSETLLEKFELHMPDSKILVTSRTAFPRFSFTYELKPLNDVDAMTLFRHSASLQDRSSCIADENIKKMLKGCGGYPLALEVIGGSLRGQRAEVQLSRVRKWSNDDIISNPDVYKCLQRSLEFSDPKVKFKECFTDLGSFPEDQRTYAAALIDMWAELYNLDEDGVDAIAILQELTIRHLATLVMTRKDESEFSRYYNEDFVTQHDLLRELAISESKQEPIEKMQRLIMYIRENALPLWYTEQNQQPTNARLISISTDKLFTSSWCNIQAPNVEVLVLNFQSQIYSLPEFVEKMDKLKAVIITNYDFFHAEVINFQLLKSLSNLKRIRLERVSISSLFKAPIWLRSLKKLSLFMCSFGHACGNSTMKDNDALPNLMEINIDYCNDLVELPAWLCDAILLEKLSITNCHHLSALPKGIEMLKNLKVLRLRSCTKLSELPDSIKCLQKLRFLDISDCLGIRNLPKDIGELRNLEELHMKGYLNLNLRNGLPQSTEKLKQLKLVICDDEERAKLWEPFKEVLTNLEVRKVEKEISLSWL</sequence>
<dbReference type="SUPFAM" id="SSF52540">
    <property type="entry name" value="P-loop containing nucleoside triphosphate hydrolases"/>
    <property type="match status" value="1"/>
</dbReference>
<comment type="caution">
    <text evidence="6">The sequence shown here is derived from an EMBL/GenBank/DDBJ whole genome shotgun (WGS) entry which is preliminary data.</text>
</comment>
<dbReference type="Pfam" id="PF05659">
    <property type="entry name" value="RPW8"/>
    <property type="match status" value="1"/>
</dbReference>
<dbReference type="GO" id="GO:0043531">
    <property type="term" value="F:ADP binding"/>
    <property type="evidence" value="ECO:0007669"/>
    <property type="project" value="InterPro"/>
</dbReference>
<dbReference type="InterPro" id="IPR027417">
    <property type="entry name" value="P-loop_NTPase"/>
</dbReference>
<dbReference type="OrthoDB" id="1534087at2759"/>
<dbReference type="InterPro" id="IPR032675">
    <property type="entry name" value="LRR_dom_sf"/>
</dbReference>
<dbReference type="InterPro" id="IPR002182">
    <property type="entry name" value="NB-ARC"/>
</dbReference>
<dbReference type="SUPFAM" id="SSF52047">
    <property type="entry name" value="RNI-like"/>
    <property type="match status" value="1"/>
</dbReference>
<protein>
    <recommendedName>
        <fullName evidence="5">RPW8 domain-containing protein</fullName>
    </recommendedName>
</protein>
<dbReference type="Gene3D" id="1.10.8.430">
    <property type="entry name" value="Helical domain of apoptotic protease-activating factors"/>
    <property type="match status" value="1"/>
</dbReference>
<keyword evidence="7" id="KW-1185">Reference proteome</keyword>
<keyword evidence="2" id="KW-0677">Repeat</keyword>
<name>A0A8J4QDC3_9ROSI</name>
<dbReference type="EMBL" id="JRKL02004858">
    <property type="protein sequence ID" value="KAF3951630.1"/>
    <property type="molecule type" value="Genomic_DNA"/>
</dbReference>
<gene>
    <name evidence="6" type="ORF">CMV_022744</name>
</gene>
<evidence type="ECO:0000256" key="2">
    <source>
        <dbReference type="ARBA" id="ARBA00022737"/>
    </source>
</evidence>
<dbReference type="PRINTS" id="PR00364">
    <property type="entry name" value="DISEASERSIST"/>
</dbReference>
<keyword evidence="4" id="KW-0732">Signal</keyword>
<evidence type="ECO:0000256" key="1">
    <source>
        <dbReference type="ARBA" id="ARBA00008894"/>
    </source>
</evidence>
<feature type="domain" description="RPW8" evidence="5">
    <location>
        <begin position="1"/>
        <end position="155"/>
    </location>
</feature>
<evidence type="ECO:0000256" key="4">
    <source>
        <dbReference type="SAM" id="SignalP"/>
    </source>
</evidence>
<dbReference type="Gene3D" id="1.10.10.10">
    <property type="entry name" value="Winged helix-like DNA-binding domain superfamily/Winged helix DNA-binding domain"/>
    <property type="match status" value="1"/>
</dbReference>
<accession>A0A8J4QDC3</accession>
<evidence type="ECO:0000313" key="7">
    <source>
        <dbReference type="Proteomes" id="UP000737018"/>
    </source>
</evidence>
<dbReference type="GO" id="GO:0006952">
    <property type="term" value="P:defense response"/>
    <property type="evidence" value="ECO:0007669"/>
    <property type="project" value="UniProtKB-KW"/>
</dbReference>
<dbReference type="AlphaFoldDB" id="A0A8J4QDC3"/>
<evidence type="ECO:0000256" key="3">
    <source>
        <dbReference type="ARBA" id="ARBA00022821"/>
    </source>
</evidence>
<feature type="signal peptide" evidence="4">
    <location>
        <begin position="1"/>
        <end position="20"/>
    </location>
</feature>